<dbReference type="OrthoDB" id="10255969at2759"/>
<dbReference type="PROSITE" id="PS50893">
    <property type="entry name" value="ABC_TRANSPORTER_2"/>
    <property type="match status" value="1"/>
</dbReference>
<dbReference type="Pfam" id="PF00005">
    <property type="entry name" value="ABC_tran"/>
    <property type="match status" value="1"/>
</dbReference>
<keyword evidence="3" id="KW-1133">Transmembrane helix</keyword>
<dbReference type="SMART" id="SM00382">
    <property type="entry name" value="AAA"/>
    <property type="match status" value="1"/>
</dbReference>
<dbReference type="AlphaFoldDB" id="V6LGS2"/>
<dbReference type="Proteomes" id="UP000018208">
    <property type="component" value="Unassembled WGS sequence"/>
</dbReference>
<sequence length="643" mass="72494">MPVILKQYKNQQIAFNVQQKQIEAIENTLMSLNEENQLNLQAVYFNNLEDMNLYISQNSNNILASISIQNFVVSINTVDQIPIPDQDMVDSVSLYLLQYFLNFHKPINYQFVYSSVQFYNSFLFFAPYSFFILSLFQVVNVAKLKEKRRYEYLICLGMHKQNFWIGVASITAAETLLVSLMMGFLVFFLQQVKIAPAVSFFAFVMSVFPALAFSVGFSMFILSIGSKQSQILVIFVITGVIGQFGYMVIQLVFSTDYQIIAQFLCMFFFPSSAAVVYYNKISYLYLQQQSFSFIEFFSNYDAQHGSLLYICLISLISMILYFAAGIYIDRSVRVGENPVQSSIRNHPPDPASISSLRIDNLTVSYKIKRNQKVALDDVSLDIPLQGQIIGLVAENGAGKTTLFKAIQGSVTPSVGNISCCGRQKATQNHEYYERLSIMFQENITFQNLTVQQHVSLCNSIVGQSQARVSQVLGLLELTERGKQVEKLSGGYQRRLNLAIALLKDAALYLLDEPTCGIDLNSQRIISAALRQLSGTVLMSTHQISEINSLCSEVVVLQHGRVLVSGNVRQLQRQVGFGWRVYPRHDRARSEWAAEGFDQEQRVQQVGREIRVPFAMEAAMPAVLSFAGAGCRVAEDGIESVFYQ</sequence>
<dbReference type="EMBL" id="AUWU02000001">
    <property type="protein sequence ID" value="KAH0577465.1"/>
    <property type="molecule type" value="Genomic_DNA"/>
</dbReference>
<protein>
    <submittedName>
        <fullName evidence="5">ABC transporter family protein</fullName>
    </submittedName>
</protein>
<feature type="domain" description="ABC transporter" evidence="4">
    <location>
        <begin position="356"/>
        <end position="583"/>
    </location>
</feature>
<feature type="transmembrane region" description="Helical" evidence="3">
    <location>
        <begin position="163"/>
        <end position="188"/>
    </location>
</feature>
<dbReference type="Gene3D" id="3.40.50.300">
    <property type="entry name" value="P-loop containing nucleotide triphosphate hydrolases"/>
    <property type="match status" value="1"/>
</dbReference>
<dbReference type="InterPro" id="IPR027417">
    <property type="entry name" value="P-loop_NTPase"/>
</dbReference>
<keyword evidence="1" id="KW-0547">Nucleotide-binding</keyword>
<keyword evidence="2" id="KW-0067">ATP-binding</keyword>
<proteinExistence type="predicted"/>
<evidence type="ECO:0000256" key="1">
    <source>
        <dbReference type="ARBA" id="ARBA00022741"/>
    </source>
</evidence>
<feature type="transmembrane region" description="Helical" evidence="3">
    <location>
        <begin position="122"/>
        <end position="142"/>
    </location>
</feature>
<dbReference type="VEuPathDB" id="GiardiaDB:SS50377_20818"/>
<feature type="transmembrane region" description="Helical" evidence="3">
    <location>
        <begin position="259"/>
        <end position="278"/>
    </location>
</feature>
<dbReference type="PANTHER" id="PTHR43582:SF2">
    <property type="entry name" value="LINEARMYCIN RESISTANCE ATP-BINDING PROTEIN LNRL"/>
    <property type="match status" value="1"/>
</dbReference>
<evidence type="ECO:0000256" key="2">
    <source>
        <dbReference type="ARBA" id="ARBA00022840"/>
    </source>
</evidence>
<evidence type="ECO:0000259" key="4">
    <source>
        <dbReference type="PROSITE" id="PS50893"/>
    </source>
</evidence>
<organism evidence="5">
    <name type="scientific">Spironucleus salmonicida</name>
    <dbReference type="NCBI Taxonomy" id="348837"/>
    <lineage>
        <taxon>Eukaryota</taxon>
        <taxon>Metamonada</taxon>
        <taxon>Diplomonadida</taxon>
        <taxon>Hexamitidae</taxon>
        <taxon>Hexamitinae</taxon>
        <taxon>Spironucleus</taxon>
    </lineage>
</organism>
<accession>V6LGS2</accession>
<feature type="transmembrane region" description="Helical" evidence="3">
    <location>
        <begin position="307"/>
        <end position="328"/>
    </location>
</feature>
<dbReference type="GO" id="GO:0016887">
    <property type="term" value="F:ATP hydrolysis activity"/>
    <property type="evidence" value="ECO:0007669"/>
    <property type="project" value="InterPro"/>
</dbReference>
<feature type="transmembrane region" description="Helical" evidence="3">
    <location>
        <begin position="231"/>
        <end position="253"/>
    </location>
</feature>
<evidence type="ECO:0000313" key="6">
    <source>
        <dbReference type="EMBL" id="KAH0577465.1"/>
    </source>
</evidence>
<reference evidence="6" key="2">
    <citation type="submission" date="2020-12" db="EMBL/GenBank/DDBJ databases">
        <title>New Spironucleus salmonicida genome in near-complete chromosomes.</title>
        <authorList>
            <person name="Xu F."/>
            <person name="Kurt Z."/>
            <person name="Jimenez-Gonzalez A."/>
            <person name="Astvaldsson A."/>
            <person name="Andersson J.O."/>
            <person name="Svard S.G."/>
        </authorList>
    </citation>
    <scope>NUCLEOTIDE SEQUENCE</scope>
    <source>
        <strain evidence="6">ATCC 50377</strain>
    </source>
</reference>
<reference evidence="5 6" key="1">
    <citation type="journal article" date="2014" name="PLoS Genet.">
        <title>The Genome of Spironucleus salmonicida Highlights a Fish Pathogen Adapted to Fluctuating Environments.</title>
        <authorList>
            <person name="Xu F."/>
            <person name="Jerlstrom-Hultqvist J."/>
            <person name="Einarsson E."/>
            <person name="Astvaldsson A."/>
            <person name="Svard S.G."/>
            <person name="Andersson J.O."/>
        </authorList>
    </citation>
    <scope>NUCLEOTIDE SEQUENCE</scope>
    <source>
        <strain evidence="6">ATCC 50377</strain>
    </source>
</reference>
<dbReference type="SUPFAM" id="SSF52540">
    <property type="entry name" value="P-loop containing nucleoside triphosphate hydrolases"/>
    <property type="match status" value="1"/>
</dbReference>
<dbReference type="InterPro" id="IPR003439">
    <property type="entry name" value="ABC_transporter-like_ATP-bd"/>
</dbReference>
<evidence type="ECO:0000313" key="5">
    <source>
        <dbReference type="EMBL" id="EST43508.1"/>
    </source>
</evidence>
<dbReference type="InterPro" id="IPR003593">
    <property type="entry name" value="AAA+_ATPase"/>
</dbReference>
<evidence type="ECO:0000256" key="3">
    <source>
        <dbReference type="SAM" id="Phobius"/>
    </source>
</evidence>
<dbReference type="GO" id="GO:0005524">
    <property type="term" value="F:ATP binding"/>
    <property type="evidence" value="ECO:0007669"/>
    <property type="project" value="UniProtKB-KW"/>
</dbReference>
<name>V6LGS2_9EUKA</name>
<keyword evidence="3" id="KW-0812">Transmembrane</keyword>
<keyword evidence="7" id="KW-1185">Reference proteome</keyword>
<dbReference type="EMBL" id="KI546135">
    <property type="protein sequence ID" value="EST43508.1"/>
    <property type="molecule type" value="Genomic_DNA"/>
</dbReference>
<feature type="transmembrane region" description="Helical" evidence="3">
    <location>
        <begin position="200"/>
        <end position="224"/>
    </location>
</feature>
<gene>
    <name evidence="5" type="ORF">SS50377_16543</name>
    <name evidence="6" type="ORF">SS50377_20818</name>
</gene>
<dbReference type="PANTHER" id="PTHR43582">
    <property type="entry name" value="LINEARMYCIN RESISTANCE ATP-BINDING PROTEIN LNRL"/>
    <property type="match status" value="1"/>
</dbReference>
<keyword evidence="3" id="KW-0472">Membrane</keyword>
<evidence type="ECO:0000313" key="7">
    <source>
        <dbReference type="Proteomes" id="UP000018208"/>
    </source>
</evidence>